<dbReference type="AlphaFoldDB" id="A0A1H7UJF2"/>
<keyword evidence="1 3" id="KW-0963">Cytoplasm</keyword>
<dbReference type="PIRSF" id="PIRSF015626">
    <property type="entry name" value="FdhD"/>
    <property type="match status" value="1"/>
</dbReference>
<organism evidence="4 5">
    <name type="scientific">Bosea lupini</name>
    <dbReference type="NCBI Taxonomy" id="1036779"/>
    <lineage>
        <taxon>Bacteria</taxon>
        <taxon>Pseudomonadati</taxon>
        <taxon>Pseudomonadota</taxon>
        <taxon>Alphaproteobacteria</taxon>
        <taxon>Hyphomicrobiales</taxon>
        <taxon>Boseaceae</taxon>
        <taxon>Bosea</taxon>
    </lineage>
</organism>
<dbReference type="SUPFAM" id="SSF53927">
    <property type="entry name" value="Cytidine deaminase-like"/>
    <property type="match status" value="1"/>
</dbReference>
<dbReference type="OrthoDB" id="3197277at2"/>
<dbReference type="InterPro" id="IPR003786">
    <property type="entry name" value="FdhD"/>
</dbReference>
<dbReference type="Gene3D" id="3.10.20.10">
    <property type="match status" value="1"/>
</dbReference>
<evidence type="ECO:0000256" key="1">
    <source>
        <dbReference type="ARBA" id="ARBA00022490"/>
    </source>
</evidence>
<accession>A0A1H7UJF2</accession>
<protein>
    <recommendedName>
        <fullName evidence="3">Sulfur carrier protein FdhD</fullName>
    </recommendedName>
</protein>
<dbReference type="HAMAP" id="MF_00187">
    <property type="entry name" value="FdhD"/>
    <property type="match status" value="1"/>
</dbReference>
<name>A0A1H7UJF2_9HYPH</name>
<dbReference type="InterPro" id="IPR016193">
    <property type="entry name" value="Cytidine_deaminase-like"/>
</dbReference>
<evidence type="ECO:0000256" key="3">
    <source>
        <dbReference type="HAMAP-Rule" id="MF_00187"/>
    </source>
</evidence>
<dbReference type="Gene3D" id="3.40.140.10">
    <property type="entry name" value="Cytidine Deaminase, domain 2"/>
    <property type="match status" value="1"/>
</dbReference>
<evidence type="ECO:0000313" key="5">
    <source>
        <dbReference type="Proteomes" id="UP000199664"/>
    </source>
</evidence>
<dbReference type="GO" id="GO:0005737">
    <property type="term" value="C:cytoplasm"/>
    <property type="evidence" value="ECO:0007669"/>
    <property type="project" value="UniProtKB-SubCell"/>
</dbReference>
<keyword evidence="5" id="KW-1185">Reference proteome</keyword>
<evidence type="ECO:0000256" key="2">
    <source>
        <dbReference type="ARBA" id="ARBA00023150"/>
    </source>
</evidence>
<comment type="subcellular location">
    <subcellularLocation>
        <location evidence="3">Cytoplasm</location>
    </subcellularLocation>
</comment>
<sequence length="281" mass="29368">MPRNSPPAQPPASHAVQVRIVRFSSDDHETAASAEVAVEAPVNIVYGTMPYAVMMATPSDLEDFVAGFSLTEGIVRNVDEIRGITVAPQQNGIVVSLALAPGRFREHLARRRNLSGRTSCGLCGVEALADLPTAEARAATAIPIAPAAIGAALGALERQQPLHRLTRSVHAAAWCDRDGAILAVREDVGRHNALDKLIGARLRAGHDASDGFVLVTSRASFEMVEKAAIFGAGALVSISAPTSLAIERANALGLTLVCIARADSATVFAGRLAESVESVAR</sequence>
<dbReference type="Proteomes" id="UP000199664">
    <property type="component" value="Unassembled WGS sequence"/>
</dbReference>
<dbReference type="Pfam" id="PF02634">
    <property type="entry name" value="FdhD-NarQ"/>
    <property type="match status" value="1"/>
</dbReference>
<reference evidence="5" key="1">
    <citation type="submission" date="2016-10" db="EMBL/GenBank/DDBJ databases">
        <authorList>
            <person name="Varghese N."/>
            <person name="Submissions S."/>
        </authorList>
    </citation>
    <scope>NUCLEOTIDE SEQUENCE [LARGE SCALE GENOMIC DNA]</scope>
    <source>
        <strain evidence="5">LMG 26383,CCUG 61248,R- 45681</strain>
    </source>
</reference>
<dbReference type="STRING" id="1036779.SAMN04515666_106294"/>
<evidence type="ECO:0000313" key="4">
    <source>
        <dbReference type="EMBL" id="SEL96884.1"/>
    </source>
</evidence>
<dbReference type="PANTHER" id="PTHR30592">
    <property type="entry name" value="FORMATE DEHYDROGENASE"/>
    <property type="match status" value="1"/>
</dbReference>
<comment type="caution">
    <text evidence="3">Lacks conserved residue(s) required for the propagation of feature annotation.</text>
</comment>
<dbReference type="GO" id="GO:0097163">
    <property type="term" value="F:sulfur carrier activity"/>
    <property type="evidence" value="ECO:0007669"/>
    <property type="project" value="UniProtKB-UniRule"/>
</dbReference>
<comment type="similarity">
    <text evidence="3">Belongs to the FdhD family.</text>
</comment>
<gene>
    <name evidence="3" type="primary">fdhD</name>
    <name evidence="4" type="ORF">SAMN04515666_106294</name>
</gene>
<dbReference type="RefSeq" id="WP_091837789.1">
    <property type="nucleotide sequence ID" value="NZ_FOAN01000006.1"/>
</dbReference>
<proteinExistence type="inferred from homology"/>
<dbReference type="PANTHER" id="PTHR30592:SF1">
    <property type="entry name" value="SULFUR CARRIER PROTEIN FDHD"/>
    <property type="match status" value="1"/>
</dbReference>
<dbReference type="GO" id="GO:0006777">
    <property type="term" value="P:Mo-molybdopterin cofactor biosynthetic process"/>
    <property type="evidence" value="ECO:0007669"/>
    <property type="project" value="UniProtKB-UniRule"/>
</dbReference>
<keyword evidence="2 3" id="KW-0501">Molybdenum cofactor biosynthesis</keyword>
<dbReference type="GO" id="GO:0016783">
    <property type="term" value="F:sulfurtransferase activity"/>
    <property type="evidence" value="ECO:0007669"/>
    <property type="project" value="InterPro"/>
</dbReference>
<dbReference type="NCBIfam" id="TIGR00129">
    <property type="entry name" value="fdhD_narQ"/>
    <property type="match status" value="1"/>
</dbReference>
<comment type="function">
    <text evidence="3">Required for formate dehydrogenase (FDH) activity. Acts as a sulfur carrier protein that transfers sulfur from IscS to the molybdenum cofactor prior to its insertion into FDH.</text>
</comment>
<dbReference type="EMBL" id="FOAN01000006">
    <property type="protein sequence ID" value="SEL96884.1"/>
    <property type="molecule type" value="Genomic_DNA"/>
</dbReference>
<feature type="active site" description="Cysteine persulfide intermediate" evidence="3">
    <location>
        <position position="120"/>
    </location>
</feature>